<dbReference type="AlphaFoldDB" id="E2ZGA0"/>
<comment type="caution">
    <text evidence="1">The sequence shown here is derived from an EMBL/GenBank/DDBJ whole genome shotgun (WGS) entry which is preliminary data.</text>
</comment>
<organism evidence="1 2">
    <name type="scientific">Faecalibacterium cf. prausnitzii KLE1255</name>
    <dbReference type="NCBI Taxonomy" id="748224"/>
    <lineage>
        <taxon>Bacteria</taxon>
        <taxon>Bacillati</taxon>
        <taxon>Bacillota</taxon>
        <taxon>Clostridia</taxon>
        <taxon>Eubacteriales</taxon>
        <taxon>Oscillospiraceae</taxon>
        <taxon>Faecalibacterium</taxon>
    </lineage>
</organism>
<dbReference type="BioCyc" id="FCF748224-HMP:GTSS-3274-MONOMER"/>
<dbReference type="HOGENOM" id="CLU_2034579_0_0_9"/>
<sequence>MKRCFSAGLSEGGERLGKTQLFLFSDPPRRWFYFDYDPGPFSCVHLQVFIFIFIIAPQKNGVNPKPPIYRNFAKQNTLFRVAAHEKGCFVWILPWCEEESCYLGKRLRPRFPWQKYNSFHN</sequence>
<reference evidence="1 2" key="1">
    <citation type="submission" date="2010-08" db="EMBL/GenBank/DDBJ databases">
        <authorList>
            <person name="Weinstock G."/>
            <person name="Sodergren E."/>
            <person name="Clifton S."/>
            <person name="Fulton L."/>
            <person name="Fulton B."/>
            <person name="Courtney L."/>
            <person name="Fronick C."/>
            <person name="Harrison M."/>
            <person name="Strong C."/>
            <person name="Farmer C."/>
            <person name="Delahaunty K."/>
            <person name="Markovic C."/>
            <person name="Hall O."/>
            <person name="Minx P."/>
            <person name="Tomlinson C."/>
            <person name="Mitreva M."/>
            <person name="Hou S."/>
            <person name="Chen J."/>
            <person name="Wollam A."/>
            <person name="Pepin K.H."/>
            <person name="Johnson M."/>
            <person name="Bhonagiri V."/>
            <person name="Zhang X."/>
            <person name="Suruliraj S."/>
            <person name="Warren W."/>
            <person name="Chinwalla A."/>
            <person name="Mardis E.R."/>
            <person name="Wilson R.K."/>
        </authorList>
    </citation>
    <scope>NUCLEOTIDE SEQUENCE [LARGE SCALE GENOMIC DNA]</scope>
    <source>
        <strain evidence="1 2">KLE1255</strain>
    </source>
</reference>
<dbReference type="STRING" id="748224.HMPREF9436_00684"/>
<evidence type="ECO:0000313" key="1">
    <source>
        <dbReference type="EMBL" id="EFQ07796.1"/>
    </source>
</evidence>
<dbReference type="EMBL" id="AECU01000052">
    <property type="protein sequence ID" value="EFQ07796.1"/>
    <property type="molecule type" value="Genomic_DNA"/>
</dbReference>
<name>E2ZGA0_9FIRM</name>
<proteinExistence type="predicted"/>
<protein>
    <submittedName>
        <fullName evidence="1">Uncharacterized protein</fullName>
    </submittedName>
</protein>
<gene>
    <name evidence="1" type="ORF">HMPREF9436_00684</name>
</gene>
<accession>E2ZGA0</accession>
<evidence type="ECO:0000313" key="2">
    <source>
        <dbReference type="Proteomes" id="UP000006028"/>
    </source>
</evidence>
<dbReference type="Proteomes" id="UP000006028">
    <property type="component" value="Unassembled WGS sequence"/>
</dbReference>